<sequence length="213" mass="24779">MQANSFDLNDFYESSLNRLDKCNGGNYDEGEKIYTKEIIYLREKKYKYSKILSKLKDIEHDVGGIIHEITNQLETLKKENDNNREYELAVVPNIEKRLIKKDASLLASSYENLTEWEHRENILNINDKYFENKYDEIVSGDSYDIIKCNSEFDETYKDLMKNNVLLGAVALLCLLTGGLAIPLVLLLLPKAGYSIKKLWKLKKLSKKKLLWVK</sequence>
<name>A0A1C6YBP4_PLACE</name>
<evidence type="ECO:0000313" key="2">
    <source>
        <dbReference type="EMBL" id="SCM20582.1"/>
    </source>
</evidence>
<dbReference type="AlphaFoldDB" id="A0A1C6YBP4"/>
<keyword evidence="1" id="KW-0472">Membrane</keyword>
<feature type="transmembrane region" description="Helical" evidence="1">
    <location>
        <begin position="164"/>
        <end position="188"/>
    </location>
</feature>
<evidence type="ECO:0000256" key="1">
    <source>
        <dbReference type="SAM" id="Phobius"/>
    </source>
</evidence>
<accession>A0A1C6YBP4</accession>
<protein>
    <submittedName>
        <fullName evidence="2">Fam-b protein</fullName>
    </submittedName>
</protein>
<dbReference type="InterPro" id="IPR006484">
    <property type="entry name" value="PYST_B"/>
</dbReference>
<evidence type="ECO:0000313" key="3">
    <source>
        <dbReference type="Proteomes" id="UP000507536"/>
    </source>
</evidence>
<dbReference type="EMBL" id="LT608189">
    <property type="protein sequence ID" value="SCM20582.1"/>
    <property type="molecule type" value="Genomic_DNA"/>
</dbReference>
<keyword evidence="1" id="KW-1133">Transmembrane helix</keyword>
<dbReference type="Pfam" id="PF09592">
    <property type="entry name" value="DUF2031"/>
    <property type="match status" value="1"/>
</dbReference>
<gene>
    <name evidence="2" type="ORF">PCHDS_000183700</name>
</gene>
<keyword evidence="1" id="KW-0812">Transmembrane</keyword>
<reference evidence="2 3" key="1">
    <citation type="submission" date="2016-08" db="EMBL/GenBank/DDBJ databases">
        <authorList>
            <consortium name="Pathogen Informatics"/>
        </authorList>
    </citation>
    <scope>NUCLEOTIDE SEQUENCE [LARGE SCALE GENOMIC DNA]</scope>
    <source>
        <strain evidence="2 3">DS</strain>
    </source>
</reference>
<proteinExistence type="predicted"/>
<organism evidence="2 3">
    <name type="scientific">Plasmodium chabaudi adami</name>
    <dbReference type="NCBI Taxonomy" id="5826"/>
    <lineage>
        <taxon>Eukaryota</taxon>
        <taxon>Sar</taxon>
        <taxon>Alveolata</taxon>
        <taxon>Apicomplexa</taxon>
        <taxon>Aconoidasida</taxon>
        <taxon>Haemosporida</taxon>
        <taxon>Plasmodiidae</taxon>
        <taxon>Plasmodium</taxon>
        <taxon>Plasmodium (Vinckeia)</taxon>
    </lineage>
</organism>
<dbReference type="Proteomes" id="UP000507536">
    <property type="component" value="Chromosome 9"/>
</dbReference>